<dbReference type="PANTHER" id="PTHR43694">
    <property type="entry name" value="RIBONUCLEASE J"/>
    <property type="match status" value="1"/>
</dbReference>
<dbReference type="PIRSF" id="PIRSF004803">
    <property type="entry name" value="RnjA"/>
    <property type="match status" value="1"/>
</dbReference>
<keyword evidence="4 5" id="KW-0694">RNA-binding</keyword>
<dbReference type="GO" id="GO:0004521">
    <property type="term" value="F:RNA endonuclease activity"/>
    <property type="evidence" value="ECO:0007669"/>
    <property type="project" value="UniProtKB-UniRule"/>
</dbReference>
<dbReference type="Pfam" id="PF22505">
    <property type="entry name" value="RNase_J_b_CASP"/>
    <property type="match status" value="1"/>
</dbReference>
<evidence type="ECO:0000256" key="2">
    <source>
        <dbReference type="ARBA" id="ARBA00022722"/>
    </source>
</evidence>
<evidence type="ECO:0000256" key="6">
    <source>
        <dbReference type="PIRSR" id="PIRSR004803-1"/>
    </source>
</evidence>
<dbReference type="Pfam" id="PF17770">
    <property type="entry name" value="RNase_J_C"/>
    <property type="match status" value="1"/>
</dbReference>
<dbReference type="AlphaFoldDB" id="A0A0G1B716"/>
<dbReference type="GO" id="GO:0005737">
    <property type="term" value="C:cytoplasm"/>
    <property type="evidence" value="ECO:0007669"/>
    <property type="project" value="UniProtKB-SubCell"/>
</dbReference>
<evidence type="ECO:0000256" key="7">
    <source>
        <dbReference type="PIRSR" id="PIRSR004803-2"/>
    </source>
</evidence>
<protein>
    <recommendedName>
        <fullName evidence="5">Ribonuclease J</fullName>
        <shortName evidence="5">RNase J</shortName>
        <ecNumber evidence="5">3.1.-.-</ecNumber>
    </recommendedName>
</protein>
<feature type="binding site" evidence="8">
    <location>
        <position position="93"/>
    </location>
    <ligand>
        <name>Zn(2+)</name>
        <dbReference type="ChEBI" id="CHEBI:29105"/>
        <label>1</label>
        <note>catalytic</note>
    </ligand>
</feature>
<keyword evidence="5" id="KW-0255">Endonuclease</keyword>
<comment type="subunit">
    <text evidence="5">Homodimer, may be a subunit of the RNA degradosome.</text>
</comment>
<comment type="subcellular location">
    <subcellularLocation>
        <location evidence="5">Cytoplasm</location>
    </subcellularLocation>
</comment>
<evidence type="ECO:0000256" key="8">
    <source>
        <dbReference type="PIRSR" id="PIRSR004803-3"/>
    </source>
</evidence>
<evidence type="ECO:0000256" key="1">
    <source>
        <dbReference type="ARBA" id="ARBA00022490"/>
    </source>
</evidence>
<reference evidence="10 11" key="1">
    <citation type="journal article" date="2015" name="Nature">
        <title>rRNA introns, odd ribosomes, and small enigmatic genomes across a large radiation of phyla.</title>
        <authorList>
            <person name="Brown C.T."/>
            <person name="Hug L.A."/>
            <person name="Thomas B.C."/>
            <person name="Sharon I."/>
            <person name="Castelle C.J."/>
            <person name="Singh A."/>
            <person name="Wilkins M.J."/>
            <person name="Williams K.H."/>
            <person name="Banfield J.F."/>
        </authorList>
    </citation>
    <scope>NUCLEOTIDE SEQUENCE [LARGE SCALE GENOMIC DNA]</scope>
</reference>
<feature type="binding site" evidence="8">
    <location>
        <position position="179"/>
    </location>
    <ligand>
        <name>Zn(2+)</name>
        <dbReference type="ChEBI" id="CHEBI:29105"/>
        <label>1</label>
        <note>catalytic</note>
    </ligand>
</feature>
<comment type="caution">
    <text evidence="10">The sequence shown here is derived from an EMBL/GenBank/DDBJ whole genome shotgun (WGS) entry which is preliminary data.</text>
</comment>
<keyword evidence="8" id="KW-0106">Calcium</keyword>
<dbReference type="Gene3D" id="3.40.50.10710">
    <property type="entry name" value="Metallo-hydrolase/oxidoreductase"/>
    <property type="match status" value="1"/>
</dbReference>
<dbReference type="STRING" id="1618356.UU93_C0001G0124"/>
<name>A0A0G1B716_9BACT</name>
<comment type="similarity">
    <text evidence="5">Belongs to the metallo-beta-lactamase superfamily. RNA-metabolizing metallo-beta-lactamase-like family. Bacterial RNase J subfamily.</text>
</comment>
<dbReference type="GO" id="GO:0003723">
    <property type="term" value="F:RNA binding"/>
    <property type="evidence" value="ECO:0007669"/>
    <property type="project" value="UniProtKB-UniRule"/>
</dbReference>
<dbReference type="Proteomes" id="UP000034160">
    <property type="component" value="Unassembled WGS sequence"/>
</dbReference>
<keyword evidence="8" id="KW-0479">Metal-binding</keyword>
<dbReference type="PATRIC" id="fig|1618356.3.peg.126"/>
<dbReference type="InterPro" id="IPR041636">
    <property type="entry name" value="RNase_J_C"/>
</dbReference>
<dbReference type="InterPro" id="IPR055132">
    <property type="entry name" value="RNase_J_b_CASP"/>
</dbReference>
<feature type="binding site" evidence="8">
    <location>
        <position position="94"/>
    </location>
    <ligand>
        <name>Zn(2+)</name>
        <dbReference type="ChEBI" id="CHEBI:29105"/>
        <label>1</label>
        <note>catalytic</note>
    </ligand>
</feature>
<keyword evidence="1 5" id="KW-0963">Cytoplasm</keyword>
<evidence type="ECO:0000313" key="11">
    <source>
        <dbReference type="Proteomes" id="UP000034160"/>
    </source>
</evidence>
<feature type="binding site" evidence="8">
    <location>
        <position position="64"/>
    </location>
    <ligand>
        <name>Ca(2+)</name>
        <dbReference type="ChEBI" id="CHEBI:29108"/>
    </ligand>
</feature>
<feature type="domain" description="Metallo-beta-lactamase" evidence="9">
    <location>
        <begin position="36"/>
        <end position="231"/>
    </location>
</feature>
<dbReference type="EMBL" id="LCCN01000001">
    <property type="protein sequence ID" value="KKS33293.1"/>
    <property type="molecule type" value="Genomic_DNA"/>
</dbReference>
<comment type="cofactor">
    <cofactor evidence="8">
        <name>Ca(2+)</name>
        <dbReference type="ChEBI" id="CHEBI:29108"/>
    </cofactor>
    <text evidence="8">Binds 1 Ca(2+) cation per subunit. Seen in 1 crystal structure, it is not clear if it is physiologically important.</text>
</comment>
<evidence type="ECO:0000256" key="3">
    <source>
        <dbReference type="ARBA" id="ARBA00022839"/>
    </source>
</evidence>
<keyword evidence="2 5" id="KW-0540">Nuclease</keyword>
<gene>
    <name evidence="5" type="primary">rnj</name>
    <name evidence="10" type="ORF">UU93_C0001G0124</name>
</gene>
<dbReference type="InterPro" id="IPR030854">
    <property type="entry name" value="RNase_J_bac"/>
</dbReference>
<feature type="binding site" evidence="5 7">
    <location>
        <begin position="381"/>
        <end position="385"/>
    </location>
    <ligand>
        <name>substrate</name>
    </ligand>
</feature>
<evidence type="ECO:0000256" key="5">
    <source>
        <dbReference type="HAMAP-Rule" id="MF_01491"/>
    </source>
</evidence>
<proteinExistence type="inferred from homology"/>
<dbReference type="PANTHER" id="PTHR43694:SF1">
    <property type="entry name" value="RIBONUCLEASE J"/>
    <property type="match status" value="1"/>
</dbReference>
<dbReference type="SUPFAM" id="SSF56281">
    <property type="entry name" value="Metallo-hydrolase/oxidoreductase"/>
    <property type="match status" value="1"/>
</dbReference>
<dbReference type="NCBIfam" id="TIGR00649">
    <property type="entry name" value="MG423"/>
    <property type="match status" value="1"/>
</dbReference>
<keyword evidence="3 5" id="KW-0269">Exonuclease</keyword>
<feature type="binding site" evidence="8">
    <location>
        <position position="91"/>
    </location>
    <ligand>
        <name>Zn(2+)</name>
        <dbReference type="ChEBI" id="CHEBI:29105"/>
        <label>1</label>
        <note>catalytic</note>
    </ligand>
</feature>
<feature type="binding site" evidence="8">
    <location>
        <position position="89"/>
    </location>
    <ligand>
        <name>Zn(2+)</name>
        <dbReference type="ChEBI" id="CHEBI:29105"/>
        <label>1</label>
        <note>catalytic</note>
    </ligand>
</feature>
<feature type="binding site" evidence="8">
    <location>
        <position position="157"/>
    </location>
    <ligand>
        <name>Zn(2+)</name>
        <dbReference type="ChEBI" id="CHEBI:29105"/>
        <label>1</label>
        <note>catalytic</note>
    </ligand>
</feature>
<dbReference type="InterPro" id="IPR001279">
    <property type="entry name" value="Metallo-B-lactamas"/>
</dbReference>
<comment type="function">
    <text evidence="5">An RNase that has 5'-3' exonuclease and possibly endonuclease activity. Involved in maturation of rRNA and in some organisms also mRNA maturation and/or decay.</text>
</comment>
<feature type="active site" description="Proton donor" evidence="6">
    <location>
        <position position="211"/>
    </location>
</feature>
<sequence>MANWTFSKPLTEVKTTSPIPSNSLRIISLGGFGKVTSNMFVYEYGEDILLVDCGMGFPTEDMLGVDILIPDISYLRSKFKNIRGLVFTHGHEDHTGALPYILPQLPNIPMYASKLTANLIMEKLAEYENMPKTVNVLNPGTPLVLGAFNIQSVRISHSIPDATNLIIKSPVGTVYHGSDFKFDFTPVDGVQPEIGRIAQAGNEGIKLLLSDCLGSERRGYTPSEKTLEDMFDREISKCEGKFIVTTMGSNISRFRQAIDAAVRHGRRVAVLGRSIERNLRVAQELGYVNVPKNVFLNPRQIKKTAPKNVCLLVAGSQGQSGSAMERLSLGEHRDASINPGDKVVFSSDYIPGSEAATQSLIDTLSRSGATVIYSNITDNLHVSGHGSQQDLLLMMALTRAKTLIPIGGTYRHMVQYSHLAQSMGYTPQQIILPGQSQSVEVSNEGVKLGPSIDIKNIMVDGLGVGDVGNVVLRDRQVLAEEGVVIAVVQVSSSDISKTENVDLISRGFVFAKENNTLLSKASEMVKTALAKRSGKLESSHQVRDVVSNVLEPYFFTATGRRPMILPVVVEV</sequence>
<dbReference type="GO" id="GO:0006364">
    <property type="term" value="P:rRNA processing"/>
    <property type="evidence" value="ECO:0007669"/>
    <property type="project" value="UniProtKB-UniRule"/>
</dbReference>
<evidence type="ECO:0000259" key="9">
    <source>
        <dbReference type="SMART" id="SM00849"/>
    </source>
</evidence>
<dbReference type="SMART" id="SM00849">
    <property type="entry name" value="Lactamase_B"/>
    <property type="match status" value="1"/>
</dbReference>
<feature type="binding site" evidence="8">
    <location>
        <position position="460"/>
    </location>
    <ligand>
        <name>Ca(2+)</name>
        <dbReference type="ChEBI" id="CHEBI:29108"/>
    </ligand>
</feature>
<feature type="binding site" evidence="8">
    <location>
        <position position="66"/>
    </location>
    <ligand>
        <name>Ca(2+)</name>
        <dbReference type="ChEBI" id="CHEBI:29108"/>
    </ligand>
</feature>
<feature type="active site" description="Proton acceptor" evidence="6">
    <location>
        <position position="385"/>
    </location>
</feature>
<dbReference type="CDD" id="cd07714">
    <property type="entry name" value="RNaseJ_MBL-fold"/>
    <property type="match status" value="1"/>
</dbReference>
<dbReference type="HAMAP" id="MF_01491">
    <property type="entry name" value="RNase_J_bact"/>
    <property type="match status" value="1"/>
</dbReference>
<dbReference type="InterPro" id="IPR004613">
    <property type="entry name" value="RNase_J"/>
</dbReference>
<dbReference type="Pfam" id="PF00753">
    <property type="entry name" value="Lactamase_B"/>
    <property type="match status" value="1"/>
</dbReference>
<dbReference type="Gene3D" id="3.60.15.10">
    <property type="entry name" value="Ribonuclease Z/Hydroxyacylglutathione hydrolase-like"/>
    <property type="match status" value="1"/>
</dbReference>
<organism evidence="10 11">
    <name type="scientific">Candidatus Amesbacteria bacterium GW2011_GWA2_42_12</name>
    <dbReference type="NCBI Taxonomy" id="1618356"/>
    <lineage>
        <taxon>Bacteria</taxon>
        <taxon>Candidatus Amesiibacteriota</taxon>
    </lineage>
</organism>
<keyword evidence="5" id="KW-0378">Hydrolase</keyword>
<evidence type="ECO:0000256" key="4">
    <source>
        <dbReference type="ARBA" id="ARBA00022884"/>
    </source>
</evidence>
<dbReference type="InterPro" id="IPR036866">
    <property type="entry name" value="RibonucZ/Hydroxyglut_hydro"/>
</dbReference>
<dbReference type="Gene3D" id="3.10.20.580">
    <property type="match status" value="1"/>
</dbReference>
<dbReference type="EC" id="3.1.-.-" evidence="5"/>
<dbReference type="InterPro" id="IPR042173">
    <property type="entry name" value="RNase_J_2"/>
</dbReference>
<keyword evidence="5" id="KW-0698">rRNA processing</keyword>
<dbReference type="GO" id="GO:0004534">
    <property type="term" value="F:5'-3' RNA exonuclease activity"/>
    <property type="evidence" value="ECO:0007669"/>
    <property type="project" value="UniProtKB-UniRule"/>
</dbReference>
<evidence type="ECO:0000313" key="10">
    <source>
        <dbReference type="EMBL" id="KKS33293.1"/>
    </source>
</evidence>
<accession>A0A0G1B716</accession>
<comment type="cofactor">
    <cofactor evidence="8">
        <name>Zn(2+)</name>
        <dbReference type="ChEBI" id="CHEBI:29105"/>
    </cofactor>
    <text evidence="8">Binds 2 Zn(2+) ions per subunit. It is not clear if Zn(2+) or Mg(2+) is physiologically important.</text>
</comment>
<keyword evidence="8" id="KW-0862">Zinc</keyword>
<dbReference type="GO" id="GO:0008270">
    <property type="term" value="F:zinc ion binding"/>
    <property type="evidence" value="ECO:0007669"/>
    <property type="project" value="InterPro"/>
</dbReference>